<proteinExistence type="predicted"/>
<organism evidence="1 2">
    <name type="scientific">Rangifer tarandus platyrhynchus</name>
    <name type="common">Svalbard reindeer</name>
    <dbReference type="NCBI Taxonomy" id="3082113"/>
    <lineage>
        <taxon>Eukaryota</taxon>
        <taxon>Metazoa</taxon>
        <taxon>Chordata</taxon>
        <taxon>Craniata</taxon>
        <taxon>Vertebrata</taxon>
        <taxon>Euteleostomi</taxon>
        <taxon>Mammalia</taxon>
        <taxon>Eutheria</taxon>
        <taxon>Laurasiatheria</taxon>
        <taxon>Artiodactyla</taxon>
        <taxon>Ruminantia</taxon>
        <taxon>Pecora</taxon>
        <taxon>Cervidae</taxon>
        <taxon>Odocoileinae</taxon>
        <taxon>Rangifer</taxon>
    </lineage>
</organism>
<accession>A0ACB0F2K1</accession>
<gene>
    <name evidence="1" type="ORF">MRATA1EN3_LOCUS18272</name>
</gene>
<evidence type="ECO:0000313" key="2">
    <source>
        <dbReference type="Proteomes" id="UP001162501"/>
    </source>
</evidence>
<sequence>MAKMHGDEGVIIGVQTPSRPRSLTPEGDDDHPEDTGVGNLVQKNRRLQRGWASPRRLRGCRLGPAVMWFLELEARAQCPMPLPPSTTPGLSAVSLGPAGSWSPSRRQALISCSSEAGGCGAGGLGLCQTSSRCGHSCPLARLRLRLSANSLP</sequence>
<evidence type="ECO:0000313" key="1">
    <source>
        <dbReference type="EMBL" id="CAI9707059.1"/>
    </source>
</evidence>
<reference evidence="1" key="1">
    <citation type="submission" date="2023-05" db="EMBL/GenBank/DDBJ databases">
        <authorList>
            <consortium name="ELIXIR-Norway"/>
        </authorList>
    </citation>
    <scope>NUCLEOTIDE SEQUENCE</scope>
</reference>
<name>A0ACB0F2K1_RANTA</name>
<dbReference type="Proteomes" id="UP001162501">
    <property type="component" value="Chromosome 3"/>
</dbReference>
<protein>
    <submittedName>
        <fullName evidence="1">Uncharacterized protein</fullName>
    </submittedName>
</protein>
<dbReference type="EMBL" id="OX596087">
    <property type="protein sequence ID" value="CAI9707059.1"/>
    <property type="molecule type" value="Genomic_DNA"/>
</dbReference>